<gene>
    <name evidence="1" type="ORF">E5161_01875</name>
</gene>
<dbReference type="AlphaFoldDB" id="A0A4U0FGV3"/>
<accession>A0A4U0FGV3</accession>
<dbReference type="InterPro" id="IPR058532">
    <property type="entry name" value="YjbR/MT2646/Rv2570-like"/>
</dbReference>
<dbReference type="EMBL" id="SUPK01000001">
    <property type="protein sequence ID" value="TJY44167.1"/>
    <property type="molecule type" value="Genomic_DNA"/>
</dbReference>
<dbReference type="Gene3D" id="3.90.1150.30">
    <property type="match status" value="1"/>
</dbReference>
<proteinExistence type="predicted"/>
<dbReference type="GO" id="GO:0003677">
    <property type="term" value="F:DNA binding"/>
    <property type="evidence" value="ECO:0007669"/>
    <property type="project" value="UniProtKB-KW"/>
</dbReference>
<evidence type="ECO:0000313" key="1">
    <source>
        <dbReference type="EMBL" id="TJY44167.1"/>
    </source>
</evidence>
<organism evidence="1 2">
    <name type="scientific">Cohnella pontilimi</name>
    <dbReference type="NCBI Taxonomy" id="2564100"/>
    <lineage>
        <taxon>Bacteria</taxon>
        <taxon>Bacillati</taxon>
        <taxon>Bacillota</taxon>
        <taxon>Bacilli</taxon>
        <taxon>Bacillales</taxon>
        <taxon>Paenibacillaceae</taxon>
        <taxon>Cohnella</taxon>
    </lineage>
</organism>
<sequence length="130" mass="14780">MAFESEHVLVSEIALAVRDRIRAITRGLPEAEEKIDGFGHTTFKVRDKSFVMMGEGEKGEGGSLSFKSDKETQQLLIQKGPYYRTAYIGQHGWVSINCKEIEDWNELSELIVEAYLRAAPKRLAQAYRNK</sequence>
<evidence type="ECO:0000313" key="2">
    <source>
        <dbReference type="Proteomes" id="UP000309673"/>
    </source>
</evidence>
<dbReference type="InterPro" id="IPR038056">
    <property type="entry name" value="YjbR-like_sf"/>
</dbReference>
<dbReference type="RefSeq" id="WP_136775887.1">
    <property type="nucleotide sequence ID" value="NZ_SUPK01000001.1"/>
</dbReference>
<dbReference type="Proteomes" id="UP000309673">
    <property type="component" value="Unassembled WGS sequence"/>
</dbReference>
<dbReference type="Pfam" id="PF04237">
    <property type="entry name" value="YjbR"/>
    <property type="match status" value="1"/>
</dbReference>
<dbReference type="OrthoDB" id="277063at2"/>
<comment type="caution">
    <text evidence="1">The sequence shown here is derived from an EMBL/GenBank/DDBJ whole genome shotgun (WGS) entry which is preliminary data.</text>
</comment>
<protein>
    <submittedName>
        <fullName evidence="1">MmcQ/YjbR family DNA-binding protein</fullName>
    </submittedName>
</protein>
<name>A0A4U0FGV3_9BACL</name>
<keyword evidence="1" id="KW-0238">DNA-binding</keyword>
<reference evidence="1 2" key="1">
    <citation type="submission" date="2019-04" db="EMBL/GenBank/DDBJ databases">
        <title>Cohnella sp. nov., isolated from soil.</title>
        <authorList>
            <person name="Kim W."/>
        </authorList>
    </citation>
    <scope>NUCLEOTIDE SEQUENCE [LARGE SCALE GENOMIC DNA]</scope>
    <source>
        <strain evidence="1 2">CAU 1483</strain>
    </source>
</reference>
<dbReference type="SUPFAM" id="SSF142906">
    <property type="entry name" value="YjbR-like"/>
    <property type="match status" value="1"/>
</dbReference>
<keyword evidence="2" id="KW-1185">Reference proteome</keyword>